<organism evidence="1 2">
    <name type="scientific">Chiloscyllium punctatum</name>
    <name type="common">Brownbanded bambooshark</name>
    <name type="synonym">Hemiscyllium punctatum</name>
    <dbReference type="NCBI Taxonomy" id="137246"/>
    <lineage>
        <taxon>Eukaryota</taxon>
        <taxon>Metazoa</taxon>
        <taxon>Chordata</taxon>
        <taxon>Craniata</taxon>
        <taxon>Vertebrata</taxon>
        <taxon>Chondrichthyes</taxon>
        <taxon>Elasmobranchii</taxon>
        <taxon>Galeomorphii</taxon>
        <taxon>Galeoidea</taxon>
        <taxon>Orectolobiformes</taxon>
        <taxon>Hemiscylliidae</taxon>
        <taxon>Chiloscyllium</taxon>
    </lineage>
</organism>
<sequence length="98" mass="11226">MNHETETGRLLKVAEVNHCQFRLPGRPYMALLQHLGLWNHSSLLLNKKNRVYLSLLIVIQGPLMENEYVADVCKTGFACLVNCDILMTTQSQRNNNEI</sequence>
<evidence type="ECO:0000313" key="1">
    <source>
        <dbReference type="EMBL" id="GCC30202.1"/>
    </source>
</evidence>
<accession>A0A401SIH1</accession>
<proteinExistence type="predicted"/>
<name>A0A401SIH1_CHIPU</name>
<reference evidence="1 2" key="1">
    <citation type="journal article" date="2018" name="Nat. Ecol. Evol.">
        <title>Shark genomes provide insights into elasmobranch evolution and the origin of vertebrates.</title>
        <authorList>
            <person name="Hara Y"/>
            <person name="Yamaguchi K"/>
            <person name="Onimaru K"/>
            <person name="Kadota M"/>
            <person name="Koyanagi M"/>
            <person name="Keeley SD"/>
            <person name="Tatsumi K"/>
            <person name="Tanaka K"/>
            <person name="Motone F"/>
            <person name="Kageyama Y"/>
            <person name="Nozu R"/>
            <person name="Adachi N"/>
            <person name="Nishimura O"/>
            <person name="Nakagawa R"/>
            <person name="Tanegashima C"/>
            <person name="Kiyatake I"/>
            <person name="Matsumoto R"/>
            <person name="Murakumo K"/>
            <person name="Nishida K"/>
            <person name="Terakita A"/>
            <person name="Kuratani S"/>
            <person name="Sato K"/>
            <person name="Hyodo S Kuraku.S."/>
        </authorList>
    </citation>
    <scope>NUCLEOTIDE SEQUENCE [LARGE SCALE GENOMIC DNA]</scope>
</reference>
<evidence type="ECO:0000313" key="2">
    <source>
        <dbReference type="Proteomes" id="UP000287033"/>
    </source>
</evidence>
<dbReference type="EMBL" id="BEZZ01000289">
    <property type="protein sequence ID" value="GCC30202.1"/>
    <property type="molecule type" value="Genomic_DNA"/>
</dbReference>
<dbReference type="AlphaFoldDB" id="A0A401SIH1"/>
<comment type="caution">
    <text evidence="1">The sequence shown here is derived from an EMBL/GenBank/DDBJ whole genome shotgun (WGS) entry which is preliminary data.</text>
</comment>
<keyword evidence="2" id="KW-1185">Reference proteome</keyword>
<protein>
    <submittedName>
        <fullName evidence="1">Uncharacterized protein</fullName>
    </submittedName>
</protein>
<dbReference type="Proteomes" id="UP000287033">
    <property type="component" value="Unassembled WGS sequence"/>
</dbReference>
<gene>
    <name evidence="1" type="ORF">chiPu_0008650</name>
</gene>